<reference evidence="1 2" key="1">
    <citation type="submission" date="2020-10" db="EMBL/GenBank/DDBJ databases">
        <title>Genome of Yersinia pseudotuberculosis phages.</title>
        <authorList>
            <person name="Hammerl J.A."/>
            <person name="Hertwig S."/>
        </authorList>
    </citation>
    <scope>NUCLEOTIDE SEQUENCE [LARGE SCALE GENOMIC DNA]</scope>
</reference>
<organism evidence="1 2">
    <name type="scientific">Yersinia phage PYps3T</name>
    <dbReference type="NCBI Taxonomy" id="2801357"/>
    <lineage>
        <taxon>Viruses</taxon>
        <taxon>Duplodnaviria</taxon>
        <taxon>Heunggongvirae</taxon>
        <taxon>Uroviricota</taxon>
        <taxon>Caudoviricetes</taxon>
        <taxon>Chaseviridae</taxon>
        <taxon>Cleopatravirinae</taxon>
        <taxon>Carltongylesvirus</taxon>
        <taxon>Carltongylesvirus PYps3T</taxon>
    </lineage>
</organism>
<gene>
    <name evidence="1" type="ORF">ORF024</name>
</gene>
<keyword evidence="2" id="KW-1185">Reference proteome</keyword>
<proteinExistence type="predicted"/>
<evidence type="ECO:0000313" key="2">
    <source>
        <dbReference type="Proteomes" id="UP000827765"/>
    </source>
</evidence>
<dbReference type="Proteomes" id="UP000827765">
    <property type="component" value="Segment"/>
</dbReference>
<dbReference type="EMBL" id="MW147599">
    <property type="protein sequence ID" value="QQO91026.1"/>
    <property type="molecule type" value="Genomic_DNA"/>
</dbReference>
<name>A0AAE7TQH3_9CAUD</name>
<accession>A0AAE7TQH3</accession>
<evidence type="ECO:0000313" key="1">
    <source>
        <dbReference type="EMBL" id="QQO91026.1"/>
    </source>
</evidence>
<protein>
    <submittedName>
        <fullName evidence="1">Tail fiber protein</fullName>
    </submittedName>
</protein>
<sequence>MHKSEEVTQAVSQLKSWRRDETLLVRFYTGTYTGENSSAFEDAWIDGLSWRLYDFNMPEYLHEEYGIEYPETGTYDILESRDEDVTEVCFVDGLFSLRKYDKFNELLNDTDLFVILAAFRSGEIDIFTVNDLNDMFITRCDSIVDYFKNYDGIEVPDNLRPYIDWEAIVKDFGSDYIFSEGVLFLNV</sequence>